<keyword evidence="2" id="KW-0808">Transferase</keyword>
<dbReference type="CDD" id="cd04301">
    <property type="entry name" value="NAT_SF"/>
    <property type="match status" value="1"/>
</dbReference>
<comment type="caution">
    <text evidence="2">The sequence shown here is derived from an EMBL/GenBank/DDBJ whole genome shotgun (WGS) entry which is preliminary data.</text>
</comment>
<evidence type="ECO:0000259" key="1">
    <source>
        <dbReference type="PROSITE" id="PS51186"/>
    </source>
</evidence>
<dbReference type="EC" id="2.3.1.-" evidence="2"/>
<gene>
    <name evidence="2" type="ORF">ACFOUT_04780</name>
</gene>
<dbReference type="PROSITE" id="PS51186">
    <property type="entry name" value="GNAT"/>
    <property type="match status" value="1"/>
</dbReference>
<dbReference type="Pfam" id="PF00583">
    <property type="entry name" value="Acetyltransf_1"/>
    <property type="match status" value="1"/>
</dbReference>
<dbReference type="EMBL" id="JBHSAW010000004">
    <property type="protein sequence ID" value="MFC4095176.1"/>
    <property type="molecule type" value="Genomic_DNA"/>
</dbReference>
<sequence>MEIDLKDKIETVEERASTFCEENGIEVVFTHEMSTEQMEEISKRTEKYPNMYNASLQTLENRLKNGCFLLMKDEQILGHIFAHKHVVDKYAVFERSSLWVHPDYRTHNLGFLLMHNLTSKYTSDFVISIAQEPRVHHNNELLGMKRIPLSELSPVLIEALEKLGKLRDEVKYRYYVNPHFEKKIHQFNKILNNQKNKNLS</sequence>
<dbReference type="Gene3D" id="3.40.630.30">
    <property type="match status" value="1"/>
</dbReference>
<dbReference type="InterPro" id="IPR000182">
    <property type="entry name" value="GNAT_dom"/>
</dbReference>
<organism evidence="2 3">
    <name type="scientific">Euzebyella saccharophila</name>
    <dbReference type="NCBI Taxonomy" id="679664"/>
    <lineage>
        <taxon>Bacteria</taxon>
        <taxon>Pseudomonadati</taxon>
        <taxon>Bacteroidota</taxon>
        <taxon>Flavobacteriia</taxon>
        <taxon>Flavobacteriales</taxon>
        <taxon>Flavobacteriaceae</taxon>
        <taxon>Euzebyella</taxon>
    </lineage>
</organism>
<dbReference type="Proteomes" id="UP001595814">
    <property type="component" value="Unassembled WGS sequence"/>
</dbReference>
<reference evidence="3" key="1">
    <citation type="journal article" date="2019" name="Int. J. Syst. Evol. Microbiol.">
        <title>The Global Catalogue of Microorganisms (GCM) 10K type strain sequencing project: providing services to taxonomists for standard genome sequencing and annotation.</title>
        <authorList>
            <consortium name="The Broad Institute Genomics Platform"/>
            <consortium name="The Broad Institute Genome Sequencing Center for Infectious Disease"/>
            <person name="Wu L."/>
            <person name="Ma J."/>
        </authorList>
    </citation>
    <scope>NUCLEOTIDE SEQUENCE [LARGE SCALE GENOMIC DNA]</scope>
    <source>
        <strain evidence="3">CECT 7477</strain>
    </source>
</reference>
<evidence type="ECO:0000313" key="2">
    <source>
        <dbReference type="EMBL" id="MFC4095176.1"/>
    </source>
</evidence>
<protein>
    <submittedName>
        <fullName evidence="2">GNAT family N-acetyltransferase</fullName>
        <ecNumber evidence="2">2.3.1.-</ecNumber>
    </submittedName>
</protein>
<evidence type="ECO:0000313" key="3">
    <source>
        <dbReference type="Proteomes" id="UP001595814"/>
    </source>
</evidence>
<keyword evidence="3" id="KW-1185">Reference proteome</keyword>
<dbReference type="InterPro" id="IPR016181">
    <property type="entry name" value="Acyl_CoA_acyltransferase"/>
</dbReference>
<dbReference type="RefSeq" id="WP_192461109.1">
    <property type="nucleotide sequence ID" value="NZ_JACYFJ010000001.1"/>
</dbReference>
<name>A0ABV8JM34_9FLAO</name>
<keyword evidence="2" id="KW-0012">Acyltransferase</keyword>
<dbReference type="SUPFAM" id="SSF55729">
    <property type="entry name" value="Acyl-CoA N-acyltransferases (Nat)"/>
    <property type="match status" value="1"/>
</dbReference>
<dbReference type="GO" id="GO:0016746">
    <property type="term" value="F:acyltransferase activity"/>
    <property type="evidence" value="ECO:0007669"/>
    <property type="project" value="UniProtKB-KW"/>
</dbReference>
<proteinExistence type="predicted"/>
<feature type="domain" description="N-acetyltransferase" evidence="1">
    <location>
        <begin position="25"/>
        <end position="187"/>
    </location>
</feature>
<accession>A0ABV8JM34</accession>